<dbReference type="InterPro" id="IPR052168">
    <property type="entry name" value="Cytochrome_b561_oxidase"/>
</dbReference>
<feature type="transmembrane region" description="Helical" evidence="13">
    <location>
        <begin position="144"/>
        <end position="168"/>
    </location>
</feature>
<dbReference type="EMBL" id="BPRA01000007">
    <property type="protein sequence ID" value="GJE55206.1"/>
    <property type="molecule type" value="Genomic_DNA"/>
</dbReference>
<gene>
    <name evidence="15" type="primary">yceJ_1</name>
    <name evidence="15" type="ORF">EKPJFOCH_1695</name>
</gene>
<sequence length="177" mass="19689">MSSWTDTPQRYGRISRGFHWLMAALFAWQFAGALLYVSIGDTALTKFVGGSHLTMGFTLLVIVVLRGAWALVSLKRRPPHTGRLGRAAASGHALIYAVMFVQPGIALLRQYGSGKGFSPYGIPLMPERGSKITWMMVPADLMHYWLGFAFLAVIIGHIAMAAMHQFFWKEKVISRMT</sequence>
<comment type="similarity">
    <text evidence="12">Belongs to the cytochrome b561 family.</text>
</comment>
<name>A0ABQ4TJW9_9HYPH</name>
<feature type="transmembrane region" description="Helical" evidence="13">
    <location>
        <begin position="93"/>
        <end position="111"/>
    </location>
</feature>
<dbReference type="Pfam" id="PF01292">
    <property type="entry name" value="Ni_hydr_CYTB"/>
    <property type="match status" value="1"/>
</dbReference>
<evidence type="ECO:0000256" key="8">
    <source>
        <dbReference type="ARBA" id="ARBA00022982"/>
    </source>
</evidence>
<evidence type="ECO:0000256" key="9">
    <source>
        <dbReference type="ARBA" id="ARBA00022989"/>
    </source>
</evidence>
<evidence type="ECO:0000256" key="11">
    <source>
        <dbReference type="ARBA" id="ARBA00023136"/>
    </source>
</evidence>
<feature type="domain" description="Cytochrome b561 bacterial/Ni-hydrogenase" evidence="14">
    <location>
        <begin position="10"/>
        <end position="177"/>
    </location>
</feature>
<feature type="transmembrane region" description="Helical" evidence="13">
    <location>
        <begin position="20"/>
        <end position="39"/>
    </location>
</feature>
<evidence type="ECO:0000259" key="14">
    <source>
        <dbReference type="Pfam" id="PF01292"/>
    </source>
</evidence>
<keyword evidence="8" id="KW-0249">Electron transport</keyword>
<keyword evidence="4" id="KW-1003">Cell membrane</keyword>
<evidence type="ECO:0000256" key="10">
    <source>
        <dbReference type="ARBA" id="ARBA00023004"/>
    </source>
</evidence>
<comment type="cofactor">
    <cofactor evidence="1">
        <name>heme b</name>
        <dbReference type="ChEBI" id="CHEBI:60344"/>
    </cofactor>
</comment>
<dbReference type="InterPro" id="IPR016174">
    <property type="entry name" value="Di-haem_cyt_TM"/>
</dbReference>
<evidence type="ECO:0000256" key="13">
    <source>
        <dbReference type="SAM" id="Phobius"/>
    </source>
</evidence>
<keyword evidence="10" id="KW-0408">Iron</keyword>
<accession>A0ABQ4TJW9</accession>
<keyword evidence="11 13" id="KW-0472">Membrane</keyword>
<reference evidence="15" key="2">
    <citation type="submission" date="2021-08" db="EMBL/GenBank/DDBJ databases">
        <authorList>
            <person name="Tani A."/>
            <person name="Ola A."/>
            <person name="Ogura Y."/>
            <person name="Katsura K."/>
            <person name="Hayashi T."/>
        </authorList>
    </citation>
    <scope>NUCLEOTIDE SEQUENCE</scope>
    <source>
        <strain evidence="15">DSM 23674</strain>
    </source>
</reference>
<dbReference type="SUPFAM" id="SSF81342">
    <property type="entry name" value="Transmembrane di-heme cytochromes"/>
    <property type="match status" value="1"/>
</dbReference>
<proteinExistence type="inferred from homology"/>
<evidence type="ECO:0000256" key="4">
    <source>
        <dbReference type="ARBA" id="ARBA00022475"/>
    </source>
</evidence>
<evidence type="ECO:0000256" key="1">
    <source>
        <dbReference type="ARBA" id="ARBA00001970"/>
    </source>
</evidence>
<keyword evidence="5" id="KW-0349">Heme</keyword>
<evidence type="ECO:0000256" key="5">
    <source>
        <dbReference type="ARBA" id="ARBA00022617"/>
    </source>
</evidence>
<keyword evidence="6 13" id="KW-0812">Transmembrane</keyword>
<evidence type="ECO:0000313" key="15">
    <source>
        <dbReference type="EMBL" id="GJE55206.1"/>
    </source>
</evidence>
<evidence type="ECO:0000256" key="6">
    <source>
        <dbReference type="ARBA" id="ARBA00022692"/>
    </source>
</evidence>
<evidence type="ECO:0000256" key="3">
    <source>
        <dbReference type="ARBA" id="ARBA00022448"/>
    </source>
</evidence>
<reference evidence="15" key="1">
    <citation type="journal article" date="2021" name="Front. Microbiol.">
        <title>Comprehensive Comparative Genomics and Phenotyping of Methylobacterium Species.</title>
        <authorList>
            <person name="Alessa O."/>
            <person name="Ogura Y."/>
            <person name="Fujitani Y."/>
            <person name="Takami H."/>
            <person name="Hayashi T."/>
            <person name="Sahin N."/>
            <person name="Tani A."/>
        </authorList>
    </citation>
    <scope>NUCLEOTIDE SEQUENCE</scope>
    <source>
        <strain evidence="15">DSM 23674</strain>
    </source>
</reference>
<keyword evidence="3" id="KW-0813">Transport</keyword>
<evidence type="ECO:0000256" key="12">
    <source>
        <dbReference type="ARBA" id="ARBA00037975"/>
    </source>
</evidence>
<organism evidence="15 16">
    <name type="scientific">Methylobacterium thuringiense</name>
    <dbReference type="NCBI Taxonomy" id="1003091"/>
    <lineage>
        <taxon>Bacteria</taxon>
        <taxon>Pseudomonadati</taxon>
        <taxon>Pseudomonadota</taxon>
        <taxon>Alphaproteobacteria</taxon>
        <taxon>Hyphomicrobiales</taxon>
        <taxon>Methylobacteriaceae</taxon>
        <taxon>Methylobacterium</taxon>
    </lineage>
</organism>
<keyword evidence="7" id="KW-0479">Metal-binding</keyword>
<comment type="subcellular location">
    <subcellularLocation>
        <location evidence="2">Cell membrane</location>
        <topology evidence="2">Multi-pass membrane protein</topology>
    </subcellularLocation>
</comment>
<comment type="caution">
    <text evidence="15">The sequence shown here is derived from an EMBL/GenBank/DDBJ whole genome shotgun (WGS) entry which is preliminary data.</text>
</comment>
<keyword evidence="9 13" id="KW-1133">Transmembrane helix</keyword>
<dbReference type="RefSeq" id="WP_238231564.1">
    <property type="nucleotide sequence ID" value="NZ_BPRA01000007.1"/>
</dbReference>
<evidence type="ECO:0000256" key="2">
    <source>
        <dbReference type="ARBA" id="ARBA00004651"/>
    </source>
</evidence>
<dbReference type="PANTHER" id="PTHR30529:SF1">
    <property type="entry name" value="CYTOCHROME B561 HOMOLOG 2"/>
    <property type="match status" value="1"/>
</dbReference>
<protein>
    <submittedName>
        <fullName evidence="15">Cytochrome b561</fullName>
    </submittedName>
</protein>
<feature type="transmembrane region" description="Helical" evidence="13">
    <location>
        <begin position="51"/>
        <end position="72"/>
    </location>
</feature>
<evidence type="ECO:0000256" key="7">
    <source>
        <dbReference type="ARBA" id="ARBA00022723"/>
    </source>
</evidence>
<dbReference type="PANTHER" id="PTHR30529">
    <property type="entry name" value="CYTOCHROME B561"/>
    <property type="match status" value="1"/>
</dbReference>
<keyword evidence="16" id="KW-1185">Reference proteome</keyword>
<evidence type="ECO:0000313" key="16">
    <source>
        <dbReference type="Proteomes" id="UP001055101"/>
    </source>
</evidence>
<dbReference type="Proteomes" id="UP001055101">
    <property type="component" value="Unassembled WGS sequence"/>
</dbReference>
<dbReference type="InterPro" id="IPR011577">
    <property type="entry name" value="Cyt_b561_bac/Ni-Hgenase"/>
</dbReference>